<organism evidence="1 2">
    <name type="scientific">Nemania bipapillata</name>
    <dbReference type="NCBI Taxonomy" id="110536"/>
    <lineage>
        <taxon>Eukaryota</taxon>
        <taxon>Fungi</taxon>
        <taxon>Dikarya</taxon>
        <taxon>Ascomycota</taxon>
        <taxon>Pezizomycotina</taxon>
        <taxon>Sordariomycetes</taxon>
        <taxon>Xylariomycetidae</taxon>
        <taxon>Xylariales</taxon>
        <taxon>Xylariaceae</taxon>
        <taxon>Nemania</taxon>
    </lineage>
</organism>
<evidence type="ECO:0000313" key="1">
    <source>
        <dbReference type="EMBL" id="KAJ8106807.1"/>
    </source>
</evidence>
<reference evidence="1" key="1">
    <citation type="submission" date="2022-11" db="EMBL/GenBank/DDBJ databases">
        <title>Genome Sequence of Nemania bipapillata.</title>
        <authorList>
            <person name="Buettner E."/>
        </authorList>
    </citation>
    <scope>NUCLEOTIDE SEQUENCE</scope>
    <source>
        <strain evidence="1">CP14</strain>
    </source>
</reference>
<evidence type="ECO:0000313" key="2">
    <source>
        <dbReference type="Proteomes" id="UP001153334"/>
    </source>
</evidence>
<name>A0ACC2HUN5_9PEZI</name>
<protein>
    <submittedName>
        <fullName evidence="1">Uncharacterized protein</fullName>
    </submittedName>
</protein>
<dbReference type="Proteomes" id="UP001153334">
    <property type="component" value="Unassembled WGS sequence"/>
</dbReference>
<accession>A0ACC2HUN5</accession>
<comment type="caution">
    <text evidence="1">The sequence shown here is derived from an EMBL/GenBank/DDBJ whole genome shotgun (WGS) entry which is preliminary data.</text>
</comment>
<gene>
    <name evidence="1" type="ORF">ONZ43_g6934</name>
</gene>
<sequence length="115" mass="12441">MDTNHLSYPSQSSGASTSTSSGSGSGSDSSSDNGAQHVLIFFVPGNPGLIGYYGPFLSALRDLLDANVSRNAINFHIHGQNLAGFIDQDHEPFTSHRKPYNLEFQIQHIFKTATQ</sequence>
<proteinExistence type="predicted"/>
<keyword evidence="2" id="KW-1185">Reference proteome</keyword>
<dbReference type="EMBL" id="JAPESX010002714">
    <property type="protein sequence ID" value="KAJ8106807.1"/>
    <property type="molecule type" value="Genomic_DNA"/>
</dbReference>